<name>A0A815PER0_9BILA</name>
<sequence>MINIHVIESLKYLPSFFFHENTIRIRRLLRKNRVNHYLIDDTSYYLIKEVVTWDNDNYIAFNVSFYELKPTIHLDIFLPRILNLALHNSDRQTKVLAYMNYFNQ</sequence>
<dbReference type="Proteomes" id="UP000663889">
    <property type="component" value="Unassembled WGS sequence"/>
</dbReference>
<evidence type="ECO:0000313" key="1">
    <source>
        <dbReference type="EMBL" id="CAF1447917.1"/>
    </source>
</evidence>
<evidence type="ECO:0000313" key="2">
    <source>
        <dbReference type="Proteomes" id="UP000663889"/>
    </source>
</evidence>
<accession>A0A815PER0</accession>
<dbReference type="EMBL" id="CAJNOU010004606">
    <property type="protein sequence ID" value="CAF1447917.1"/>
    <property type="molecule type" value="Genomic_DNA"/>
</dbReference>
<gene>
    <name evidence="1" type="ORF">SEV965_LOCUS33547</name>
</gene>
<dbReference type="AlphaFoldDB" id="A0A815PER0"/>
<organism evidence="1 2">
    <name type="scientific">Rotaria sordida</name>
    <dbReference type="NCBI Taxonomy" id="392033"/>
    <lineage>
        <taxon>Eukaryota</taxon>
        <taxon>Metazoa</taxon>
        <taxon>Spiralia</taxon>
        <taxon>Gnathifera</taxon>
        <taxon>Rotifera</taxon>
        <taxon>Eurotatoria</taxon>
        <taxon>Bdelloidea</taxon>
        <taxon>Philodinida</taxon>
        <taxon>Philodinidae</taxon>
        <taxon>Rotaria</taxon>
    </lineage>
</organism>
<protein>
    <submittedName>
        <fullName evidence="1">Uncharacterized protein</fullName>
    </submittedName>
</protein>
<comment type="caution">
    <text evidence="1">The sequence shown here is derived from an EMBL/GenBank/DDBJ whole genome shotgun (WGS) entry which is preliminary data.</text>
</comment>
<reference evidence="1" key="1">
    <citation type="submission" date="2021-02" db="EMBL/GenBank/DDBJ databases">
        <authorList>
            <person name="Nowell W R."/>
        </authorList>
    </citation>
    <scope>NUCLEOTIDE SEQUENCE</scope>
</reference>
<proteinExistence type="predicted"/>